<comment type="caution">
    <text evidence="2">The sequence shown here is derived from an EMBL/GenBank/DDBJ whole genome shotgun (WGS) entry which is preliminary data.</text>
</comment>
<keyword evidence="3" id="KW-1185">Reference proteome</keyword>
<proteinExistence type="predicted"/>
<evidence type="ECO:0000256" key="1">
    <source>
        <dbReference type="SAM" id="Coils"/>
    </source>
</evidence>
<dbReference type="AlphaFoldDB" id="A0A8S3RAG1"/>
<evidence type="ECO:0000313" key="3">
    <source>
        <dbReference type="Proteomes" id="UP000683360"/>
    </source>
</evidence>
<sequence length="452" mass="51254">MMKNIYCFARSTTNFYAENVISETHRECKEISTFEDVVLNAKKSVAFTEIESSLQELKENMSLILEDRQKNLSTISVSKEKLQSEISTFRQQINHHLDEIQDHFIAELNKAVENSTQQIKNFIAELEEKKREIDACIEDVEIIKNHATDLQTFLGTKDEETATFGKSIVEVQPCKLSLQRRKEGQAQLMKVDQEPKRLVEHITLELKAKFDTTATNVSGCCILPCGKLVVSNYSPSYLTLFTSDGKFEKRIVDIMSCIHDVTCVDNDTVAVISATERNIQLVSLKSGKIFRSINTNFCSVGITYKEGKFIVCPDDDHVMQAVWLEDNKSSTFGISVFATHVTHLGNKLYTIDRDTNRIFCLNRNGDIQWTFADLTVLSDPTCITVDEHGNVFVANTENVFVISYDGKHYKILLSDKELCSSPWAICYNSELKSLLVANESDGQAFLYNVKYT</sequence>
<feature type="coiled-coil region" evidence="1">
    <location>
        <begin position="79"/>
        <end position="146"/>
    </location>
</feature>
<dbReference type="OrthoDB" id="423498at2759"/>
<reference evidence="2" key="1">
    <citation type="submission" date="2021-03" db="EMBL/GenBank/DDBJ databases">
        <authorList>
            <person name="Bekaert M."/>
        </authorList>
    </citation>
    <scope>NUCLEOTIDE SEQUENCE</scope>
</reference>
<dbReference type="Proteomes" id="UP000683360">
    <property type="component" value="Unassembled WGS sequence"/>
</dbReference>
<protein>
    <submittedName>
        <fullName evidence="2">Uncharacterized protein</fullName>
    </submittedName>
</protein>
<dbReference type="SUPFAM" id="SSF101898">
    <property type="entry name" value="NHL repeat"/>
    <property type="match status" value="1"/>
</dbReference>
<dbReference type="EMBL" id="CAJPWZ010001013">
    <property type="protein sequence ID" value="CAG2205152.1"/>
    <property type="molecule type" value="Genomic_DNA"/>
</dbReference>
<dbReference type="Gene3D" id="2.120.10.30">
    <property type="entry name" value="TolB, C-terminal domain"/>
    <property type="match status" value="1"/>
</dbReference>
<name>A0A8S3RAG1_MYTED</name>
<organism evidence="2 3">
    <name type="scientific">Mytilus edulis</name>
    <name type="common">Blue mussel</name>
    <dbReference type="NCBI Taxonomy" id="6550"/>
    <lineage>
        <taxon>Eukaryota</taxon>
        <taxon>Metazoa</taxon>
        <taxon>Spiralia</taxon>
        <taxon>Lophotrochozoa</taxon>
        <taxon>Mollusca</taxon>
        <taxon>Bivalvia</taxon>
        <taxon>Autobranchia</taxon>
        <taxon>Pteriomorphia</taxon>
        <taxon>Mytilida</taxon>
        <taxon>Mytiloidea</taxon>
        <taxon>Mytilidae</taxon>
        <taxon>Mytilinae</taxon>
        <taxon>Mytilus</taxon>
    </lineage>
</organism>
<keyword evidence="1" id="KW-0175">Coiled coil</keyword>
<accession>A0A8S3RAG1</accession>
<dbReference type="InterPro" id="IPR011042">
    <property type="entry name" value="6-blade_b-propeller_TolB-like"/>
</dbReference>
<gene>
    <name evidence="2" type="ORF">MEDL_19524</name>
</gene>
<evidence type="ECO:0000313" key="2">
    <source>
        <dbReference type="EMBL" id="CAG2205152.1"/>
    </source>
</evidence>